<reference evidence="5" key="1">
    <citation type="submission" date="2018-03" db="EMBL/GenBank/DDBJ databases">
        <authorList>
            <person name="Rodrigo-Torres L."/>
            <person name="Arahal R. D."/>
            <person name="Lucena T."/>
        </authorList>
    </citation>
    <scope>NUCLEOTIDE SEQUENCE [LARGE SCALE GENOMIC DNA]</scope>
    <source>
        <strain evidence="5">CECT 7615</strain>
    </source>
</reference>
<dbReference type="InterPro" id="IPR016181">
    <property type="entry name" value="Acyl_CoA_acyltransferase"/>
</dbReference>
<protein>
    <recommendedName>
        <fullName evidence="3">N-acetyltransferase domain-containing protein</fullName>
    </recommendedName>
</protein>
<sequence length="169" mass="18292">MQNKRGISQTFGGVPQGQRVRTATVFDVFDMSRVLIRSITELCEADHQGDPDQIAAWTANKSPEGIRQWLSGAHDLWVAELQGQICGVGAASPDGVVSVLYVDPSAVGRGVGTALLMQAEQHLREAGHHKATLDSTATARDFYLRLGWSEDCTPQVGFAKAKYPLSKVL</sequence>
<dbReference type="InterPro" id="IPR050832">
    <property type="entry name" value="Bact_Acetyltransf"/>
</dbReference>
<dbReference type="GO" id="GO:0016747">
    <property type="term" value="F:acyltransferase activity, transferring groups other than amino-acyl groups"/>
    <property type="evidence" value="ECO:0007669"/>
    <property type="project" value="InterPro"/>
</dbReference>
<dbReference type="PROSITE" id="PS51186">
    <property type="entry name" value="GNAT"/>
    <property type="match status" value="1"/>
</dbReference>
<evidence type="ECO:0000256" key="2">
    <source>
        <dbReference type="ARBA" id="ARBA00023315"/>
    </source>
</evidence>
<proteinExistence type="predicted"/>
<evidence type="ECO:0000256" key="1">
    <source>
        <dbReference type="ARBA" id="ARBA00022679"/>
    </source>
</evidence>
<dbReference type="SUPFAM" id="SSF55729">
    <property type="entry name" value="Acyl-CoA N-acyltransferases (Nat)"/>
    <property type="match status" value="1"/>
</dbReference>
<dbReference type="OrthoDB" id="9789081at2"/>
<dbReference type="CDD" id="cd04301">
    <property type="entry name" value="NAT_SF"/>
    <property type="match status" value="1"/>
</dbReference>
<accession>A0A2R8C6Q4</accession>
<dbReference type="EMBL" id="ONZG01000003">
    <property type="protein sequence ID" value="SPJ28117.1"/>
    <property type="molecule type" value="Genomic_DNA"/>
</dbReference>
<organism evidence="4 5">
    <name type="scientific">Falsiruegeria mediterranea M17</name>
    <dbReference type="NCBI Taxonomy" id="1200281"/>
    <lineage>
        <taxon>Bacteria</taxon>
        <taxon>Pseudomonadati</taxon>
        <taxon>Pseudomonadota</taxon>
        <taxon>Alphaproteobacteria</taxon>
        <taxon>Rhodobacterales</taxon>
        <taxon>Roseobacteraceae</taxon>
        <taxon>Falsiruegeria</taxon>
    </lineage>
</organism>
<evidence type="ECO:0000259" key="3">
    <source>
        <dbReference type="PROSITE" id="PS51186"/>
    </source>
</evidence>
<keyword evidence="1" id="KW-0808">Transferase</keyword>
<dbReference type="Proteomes" id="UP000244898">
    <property type="component" value="Unassembled WGS sequence"/>
</dbReference>
<keyword evidence="2" id="KW-0012">Acyltransferase</keyword>
<dbReference type="Pfam" id="PF13673">
    <property type="entry name" value="Acetyltransf_10"/>
    <property type="match status" value="1"/>
</dbReference>
<gene>
    <name evidence="4" type="ORF">TRM7615_01614</name>
</gene>
<keyword evidence="5" id="KW-1185">Reference proteome</keyword>
<dbReference type="InterPro" id="IPR000182">
    <property type="entry name" value="GNAT_dom"/>
</dbReference>
<dbReference type="RefSeq" id="WP_108786367.1">
    <property type="nucleotide sequence ID" value="NZ_ONZG01000003.1"/>
</dbReference>
<name>A0A2R8C6Q4_9RHOB</name>
<evidence type="ECO:0000313" key="5">
    <source>
        <dbReference type="Proteomes" id="UP000244898"/>
    </source>
</evidence>
<dbReference type="PANTHER" id="PTHR43877">
    <property type="entry name" value="AMINOALKYLPHOSPHONATE N-ACETYLTRANSFERASE-RELATED-RELATED"/>
    <property type="match status" value="1"/>
</dbReference>
<evidence type="ECO:0000313" key="4">
    <source>
        <dbReference type="EMBL" id="SPJ28117.1"/>
    </source>
</evidence>
<dbReference type="AlphaFoldDB" id="A0A2R8C6Q4"/>
<dbReference type="Gene3D" id="3.40.630.30">
    <property type="match status" value="1"/>
</dbReference>
<feature type="domain" description="N-acetyltransferase" evidence="3">
    <location>
        <begin position="34"/>
        <end position="169"/>
    </location>
</feature>